<dbReference type="AlphaFoldDB" id="A0A1H3QM92"/>
<dbReference type="Proteomes" id="UP000198914">
    <property type="component" value="Unassembled WGS sequence"/>
</dbReference>
<dbReference type="STRING" id="1244108.SAMN05444004_106200"/>
<keyword evidence="3" id="KW-1185">Reference proteome</keyword>
<dbReference type="EMBL" id="FNPX01000006">
    <property type="protein sequence ID" value="SDZ14211.1"/>
    <property type="molecule type" value="Genomic_DNA"/>
</dbReference>
<protein>
    <submittedName>
        <fullName evidence="2">Uncharacterized protein</fullName>
    </submittedName>
</protein>
<reference evidence="3" key="1">
    <citation type="submission" date="2016-10" db="EMBL/GenBank/DDBJ databases">
        <authorList>
            <person name="Varghese N."/>
            <person name="Submissions S."/>
        </authorList>
    </citation>
    <scope>NUCLEOTIDE SEQUENCE [LARGE SCALE GENOMIC DNA]</scope>
    <source>
        <strain evidence="3">DSM 100420</strain>
    </source>
</reference>
<name>A0A1H3QM92_9RHOB</name>
<evidence type="ECO:0000256" key="1">
    <source>
        <dbReference type="SAM" id="MobiDB-lite"/>
    </source>
</evidence>
<organism evidence="2 3">
    <name type="scientific">Jannaschia faecimaris</name>
    <dbReference type="NCBI Taxonomy" id="1244108"/>
    <lineage>
        <taxon>Bacteria</taxon>
        <taxon>Pseudomonadati</taxon>
        <taxon>Pseudomonadota</taxon>
        <taxon>Alphaproteobacteria</taxon>
        <taxon>Rhodobacterales</taxon>
        <taxon>Roseobacteraceae</taxon>
        <taxon>Jannaschia</taxon>
    </lineage>
</organism>
<sequence length="64" mass="7722">MASKARSDTFHQSTQGPKDTAYRMDEDAFPQRETLLKRWTNPEDLQIARHESQEYQRRFFDLMN</sequence>
<proteinExistence type="predicted"/>
<feature type="region of interest" description="Disordered" evidence="1">
    <location>
        <begin position="1"/>
        <end position="24"/>
    </location>
</feature>
<evidence type="ECO:0000313" key="2">
    <source>
        <dbReference type="EMBL" id="SDZ14211.1"/>
    </source>
</evidence>
<evidence type="ECO:0000313" key="3">
    <source>
        <dbReference type="Proteomes" id="UP000198914"/>
    </source>
</evidence>
<accession>A0A1H3QM92</accession>
<gene>
    <name evidence="2" type="ORF">SAMN05444004_106200</name>
</gene>